<proteinExistence type="predicted"/>
<reference evidence="2" key="1">
    <citation type="journal article" date="2023" name="G3 (Bethesda)">
        <title>A reference genome for the long-term kleptoplast-retaining sea slug Elysia crispata morphotype clarki.</title>
        <authorList>
            <person name="Eastman K.E."/>
            <person name="Pendleton A.L."/>
            <person name="Shaikh M.A."/>
            <person name="Suttiyut T."/>
            <person name="Ogas R."/>
            <person name="Tomko P."/>
            <person name="Gavelis G."/>
            <person name="Widhalm J.R."/>
            <person name="Wisecaver J.H."/>
        </authorList>
    </citation>
    <scope>NUCLEOTIDE SEQUENCE</scope>
    <source>
        <strain evidence="2">ECLA1</strain>
    </source>
</reference>
<accession>A0AAE1AFM4</accession>
<evidence type="ECO:0000256" key="1">
    <source>
        <dbReference type="SAM" id="MobiDB-lite"/>
    </source>
</evidence>
<dbReference type="Proteomes" id="UP001283361">
    <property type="component" value="Unassembled WGS sequence"/>
</dbReference>
<keyword evidence="3" id="KW-1185">Reference proteome</keyword>
<protein>
    <submittedName>
        <fullName evidence="2">Uncharacterized protein</fullName>
    </submittedName>
</protein>
<feature type="compositionally biased region" description="Low complexity" evidence="1">
    <location>
        <begin position="64"/>
        <end position="78"/>
    </location>
</feature>
<comment type="caution">
    <text evidence="2">The sequence shown here is derived from an EMBL/GenBank/DDBJ whole genome shotgun (WGS) entry which is preliminary data.</text>
</comment>
<evidence type="ECO:0000313" key="3">
    <source>
        <dbReference type="Proteomes" id="UP001283361"/>
    </source>
</evidence>
<gene>
    <name evidence="2" type="ORF">RRG08_027597</name>
</gene>
<name>A0AAE1AFM4_9GAST</name>
<sequence>MQIHVFVEGVGARLALPRLPGKQEKKAEVTTWQAAVTVPPRPPGVRSRPEQRWGGCGPGERPDSSLPTTSTSESPQTEIIPRPERSHH</sequence>
<dbReference type="EMBL" id="JAWDGP010001951">
    <property type="protein sequence ID" value="KAK3786640.1"/>
    <property type="molecule type" value="Genomic_DNA"/>
</dbReference>
<feature type="region of interest" description="Disordered" evidence="1">
    <location>
        <begin position="19"/>
        <end position="88"/>
    </location>
</feature>
<organism evidence="2 3">
    <name type="scientific">Elysia crispata</name>
    <name type="common">lettuce slug</name>
    <dbReference type="NCBI Taxonomy" id="231223"/>
    <lineage>
        <taxon>Eukaryota</taxon>
        <taxon>Metazoa</taxon>
        <taxon>Spiralia</taxon>
        <taxon>Lophotrochozoa</taxon>
        <taxon>Mollusca</taxon>
        <taxon>Gastropoda</taxon>
        <taxon>Heterobranchia</taxon>
        <taxon>Euthyneura</taxon>
        <taxon>Panpulmonata</taxon>
        <taxon>Sacoglossa</taxon>
        <taxon>Placobranchoidea</taxon>
        <taxon>Plakobranchidae</taxon>
        <taxon>Elysia</taxon>
    </lineage>
</organism>
<dbReference type="AlphaFoldDB" id="A0AAE1AFM4"/>
<evidence type="ECO:0000313" key="2">
    <source>
        <dbReference type="EMBL" id="KAK3786640.1"/>
    </source>
</evidence>